<evidence type="ECO:0000313" key="4">
    <source>
        <dbReference type="EMBL" id="AEX85315.1"/>
    </source>
</evidence>
<evidence type="ECO:0000259" key="3">
    <source>
        <dbReference type="PROSITE" id="PS51459"/>
    </source>
</evidence>
<organism evidence="4 5">
    <name type="scientific">Marinitoga piezophila (strain DSM 14283 / JCM 11233 / KA3)</name>
    <dbReference type="NCBI Taxonomy" id="443254"/>
    <lineage>
        <taxon>Bacteria</taxon>
        <taxon>Thermotogati</taxon>
        <taxon>Thermotogota</taxon>
        <taxon>Thermotogae</taxon>
        <taxon>Petrotogales</taxon>
        <taxon>Petrotogaceae</taxon>
        <taxon>Marinitoga</taxon>
    </lineage>
</organism>
<proteinExistence type="predicted"/>
<feature type="active site" evidence="1">
    <location>
        <position position="169"/>
    </location>
</feature>
<dbReference type="RefSeq" id="WP_014296387.1">
    <property type="nucleotide sequence ID" value="NC_016751.1"/>
</dbReference>
<keyword evidence="5" id="KW-1185">Reference proteome</keyword>
<dbReference type="PANTHER" id="PTHR13504">
    <property type="entry name" value="FIDO DOMAIN-CONTAINING PROTEIN DDB_G0283145"/>
    <property type="match status" value="1"/>
</dbReference>
<evidence type="ECO:0000313" key="5">
    <source>
        <dbReference type="Proteomes" id="UP000007161"/>
    </source>
</evidence>
<dbReference type="AlphaFoldDB" id="H2J7C3"/>
<feature type="domain" description="Fido" evidence="3">
    <location>
        <begin position="89"/>
        <end position="233"/>
    </location>
</feature>
<name>H2J7C3_MARPK</name>
<dbReference type="EMBL" id="CP003257">
    <property type="protein sequence ID" value="AEX85315.1"/>
    <property type="molecule type" value="Genomic_DNA"/>
</dbReference>
<accession>H2J7C3</accession>
<sequence length="316" mass="36940">MAKDNLIEFRKKLFSLQVIKIPNNEWLYMLGSETRNSIMIEGIFVDEDELDSAISGKYKSGSEVSNYFRTARYYYNMAIELSRTNEEIPCLTFVKNTHRMLFENIIKNYDKLGNFRNGPIKITGAKINPPMYDIADWIRLWCNYSKYAFSNHPIAEASARVHVFFESIHPFEDGNGRIGRILLNFLLIANGYLNIVLKGEKEKDRNNYILALESAEKGIREIFKSSPTSFTPEQIDNHFKKEDTKKLSKIIRDAIIETYDKLICSENKEKLVTVEEYSNLSGKTQENIRKMISRKKLIAWKPRGRWLIYPFQIKNN</sequence>
<dbReference type="PANTHER" id="PTHR13504:SF38">
    <property type="entry name" value="FIDO DOMAIN-CONTAINING PROTEIN"/>
    <property type="match status" value="1"/>
</dbReference>
<feature type="binding site" evidence="2">
    <location>
        <begin position="173"/>
        <end position="180"/>
    </location>
    <ligand>
        <name>ATP</name>
        <dbReference type="ChEBI" id="CHEBI:30616"/>
    </ligand>
</feature>
<dbReference type="GO" id="GO:0005524">
    <property type="term" value="F:ATP binding"/>
    <property type="evidence" value="ECO:0007669"/>
    <property type="project" value="UniProtKB-KW"/>
</dbReference>
<evidence type="ECO:0000256" key="1">
    <source>
        <dbReference type="PIRSR" id="PIRSR640198-1"/>
    </source>
</evidence>
<dbReference type="Pfam" id="PF02661">
    <property type="entry name" value="Fic"/>
    <property type="match status" value="1"/>
</dbReference>
<gene>
    <name evidence="4" type="ordered locus">Marpi_0899</name>
</gene>
<dbReference type="InterPro" id="IPR040198">
    <property type="entry name" value="Fido_containing"/>
</dbReference>
<keyword evidence="2" id="KW-0067">ATP-binding</keyword>
<reference evidence="5" key="2">
    <citation type="submission" date="2012-01" db="EMBL/GenBank/DDBJ databases">
        <title>Complete sequence of chromosome of Marinitoga piezophila KA3.</title>
        <authorList>
            <person name="Lucas S."/>
            <person name="Han J."/>
            <person name="Lapidus A."/>
            <person name="Cheng J.-F."/>
            <person name="Goodwin L."/>
            <person name="Pitluck S."/>
            <person name="Peters L."/>
            <person name="Mikhailova N."/>
            <person name="Teshima H."/>
            <person name="Detter J.C."/>
            <person name="Han C."/>
            <person name="Tapia R."/>
            <person name="Land M."/>
            <person name="Hauser L."/>
            <person name="Kyrpides N."/>
            <person name="Ivanova N."/>
            <person name="Pagani I."/>
            <person name="Jebbar M."/>
            <person name="Vannier P."/>
            <person name="Oger P."/>
            <person name="Cario A."/>
            <person name="Bartlett D."/>
            <person name="Noll K.M."/>
            <person name="Woyke T."/>
        </authorList>
    </citation>
    <scope>NUCLEOTIDE SEQUENCE [LARGE SCALE GENOMIC DNA]</scope>
    <source>
        <strain evidence="5">DSM 14283 / JCM 11233 / KA3</strain>
    </source>
</reference>
<reference evidence="4 5" key="1">
    <citation type="journal article" date="2012" name="J. Bacteriol.">
        <title>Complete Genome Sequence of the Thermophilic, Piezophilic, Heterotrophic Bacterium Marinitoga piezophila KA3.</title>
        <authorList>
            <person name="Lucas S."/>
            <person name="Han J."/>
            <person name="Lapidus A."/>
            <person name="Cheng J.F."/>
            <person name="Goodwin L.A."/>
            <person name="Pitluck S."/>
            <person name="Peters L."/>
            <person name="Mikhailova N."/>
            <person name="Teshima H."/>
            <person name="Detter J.C."/>
            <person name="Han C."/>
            <person name="Tapia R."/>
            <person name="Land M."/>
            <person name="Hauser L."/>
            <person name="Kyrpides N.C."/>
            <person name="Ivanova N."/>
            <person name="Pagani I."/>
            <person name="Vannier P."/>
            <person name="Oger P."/>
            <person name="Bartlett D.H."/>
            <person name="Noll K.M."/>
            <person name="Woyke T."/>
            <person name="Jebbar M."/>
        </authorList>
    </citation>
    <scope>NUCLEOTIDE SEQUENCE [LARGE SCALE GENOMIC DNA]</scope>
    <source>
        <strain evidence="5">DSM 14283 / JCM 11233 / KA3</strain>
    </source>
</reference>
<dbReference type="KEGG" id="mpz:Marpi_0899"/>
<evidence type="ECO:0000256" key="2">
    <source>
        <dbReference type="PIRSR" id="PIRSR640198-2"/>
    </source>
</evidence>
<dbReference type="OrthoDB" id="9813719at2"/>
<dbReference type="Gene3D" id="1.10.3290.10">
    <property type="entry name" value="Fido-like domain"/>
    <property type="match status" value="1"/>
</dbReference>
<dbReference type="PROSITE" id="PS51459">
    <property type="entry name" value="FIDO"/>
    <property type="match status" value="1"/>
</dbReference>
<keyword evidence="2" id="KW-0547">Nucleotide-binding</keyword>
<dbReference type="HOGENOM" id="CLU_064957_0_0_0"/>
<dbReference type="InterPro" id="IPR003812">
    <property type="entry name" value="Fido"/>
</dbReference>
<dbReference type="InterPro" id="IPR036597">
    <property type="entry name" value="Fido-like_dom_sf"/>
</dbReference>
<protein>
    <recommendedName>
        <fullName evidence="3">Fido domain-containing protein</fullName>
    </recommendedName>
</protein>
<dbReference type="eggNOG" id="COG3177">
    <property type="taxonomic scope" value="Bacteria"/>
</dbReference>
<dbReference type="SUPFAM" id="SSF140931">
    <property type="entry name" value="Fic-like"/>
    <property type="match status" value="1"/>
</dbReference>
<dbReference type="STRING" id="443254.Marpi_0899"/>
<dbReference type="Proteomes" id="UP000007161">
    <property type="component" value="Chromosome"/>
</dbReference>